<gene>
    <name evidence="2" type="ORF">CBM15_11630</name>
</gene>
<feature type="transmembrane region" description="Helical" evidence="1">
    <location>
        <begin position="6"/>
        <end position="29"/>
    </location>
</feature>
<dbReference type="RefSeq" id="WP_014824125.1">
    <property type="nucleotide sequence ID" value="NZ_JAFBEY010000005.1"/>
</dbReference>
<feature type="transmembrane region" description="Helical" evidence="1">
    <location>
        <begin position="77"/>
        <end position="98"/>
    </location>
</feature>
<dbReference type="Proteomes" id="UP000196594">
    <property type="component" value="Unassembled WGS sequence"/>
</dbReference>
<reference evidence="2 3" key="1">
    <citation type="journal article" date="2017" name="Int. J. Syst. Evol. Microbiol.">
        <title>Solibacillus kalamii sp. nov., isolated from a high-efficiency particulate arrestance filter system used in the International Space Station.</title>
        <authorList>
            <person name="Checinska Sielaff A."/>
            <person name="Kumar R.M."/>
            <person name="Pal D."/>
            <person name="Mayilraj S."/>
            <person name="Venkateswaran K."/>
        </authorList>
    </citation>
    <scope>NUCLEOTIDE SEQUENCE [LARGE SCALE GENOMIC DNA]</scope>
    <source>
        <strain evidence="2 3">ISSFR-015</strain>
    </source>
</reference>
<keyword evidence="1" id="KW-0812">Transmembrane</keyword>
<feature type="transmembrane region" description="Helical" evidence="1">
    <location>
        <begin position="50"/>
        <end position="71"/>
    </location>
</feature>
<organism evidence="2 3">
    <name type="scientific">Solibacillus kalamii</name>
    <dbReference type="NCBI Taxonomy" id="1748298"/>
    <lineage>
        <taxon>Bacteria</taxon>
        <taxon>Bacillati</taxon>
        <taxon>Bacillota</taxon>
        <taxon>Bacilli</taxon>
        <taxon>Bacillales</taxon>
        <taxon>Caryophanaceae</taxon>
        <taxon>Solibacillus</taxon>
    </lineage>
</organism>
<sequence length="104" mass="12616">MVDLDFLIQYGFILLVISITTLVLSMYFRKKPKVDKGFKFAYHGLSYRRKFLRTIYSIPFCIFPLAIIYYFERFSANFIFVTLLLVIVFVFQMSYNYIKWKKED</sequence>
<keyword evidence="1" id="KW-1133">Transmembrane helix</keyword>
<accession>A0ABX3ZGE4</accession>
<dbReference type="EMBL" id="NHNT01000007">
    <property type="protein sequence ID" value="OUZ38754.1"/>
    <property type="molecule type" value="Genomic_DNA"/>
</dbReference>
<name>A0ABX3ZGE4_9BACL</name>
<comment type="caution">
    <text evidence="2">The sequence shown here is derived from an EMBL/GenBank/DDBJ whole genome shotgun (WGS) entry which is preliminary data.</text>
</comment>
<keyword evidence="3" id="KW-1185">Reference proteome</keyword>
<evidence type="ECO:0000256" key="1">
    <source>
        <dbReference type="SAM" id="Phobius"/>
    </source>
</evidence>
<proteinExistence type="predicted"/>
<evidence type="ECO:0000313" key="3">
    <source>
        <dbReference type="Proteomes" id="UP000196594"/>
    </source>
</evidence>
<keyword evidence="1" id="KW-0472">Membrane</keyword>
<protein>
    <submittedName>
        <fullName evidence="2">ATPase</fullName>
    </submittedName>
</protein>
<evidence type="ECO:0000313" key="2">
    <source>
        <dbReference type="EMBL" id="OUZ38754.1"/>
    </source>
</evidence>